<dbReference type="GO" id="GO:0003964">
    <property type="term" value="F:RNA-directed DNA polymerase activity"/>
    <property type="evidence" value="ECO:0007669"/>
    <property type="project" value="UniProtKB-KW"/>
</dbReference>
<dbReference type="Pfam" id="PF00385">
    <property type="entry name" value="Chromo"/>
    <property type="match status" value="1"/>
</dbReference>
<comment type="caution">
    <text evidence="14">The sequence shown here is derived from an EMBL/GenBank/DDBJ whole genome shotgun (WGS) entry which is preliminary data.</text>
</comment>
<protein>
    <recommendedName>
        <fullName evidence="16">Integrase catalytic domain-containing protein</fullName>
    </recommendedName>
</protein>
<keyword evidence="9" id="KW-0548">Nucleotidyltransferase</keyword>
<keyword evidence="9" id="KW-0239">DNA-directed DNA polymerase</keyword>
<evidence type="ECO:0000256" key="3">
    <source>
        <dbReference type="ARBA" id="ARBA00022750"/>
    </source>
</evidence>
<keyword evidence="15" id="KW-1185">Reference proteome</keyword>
<evidence type="ECO:0000256" key="6">
    <source>
        <dbReference type="ARBA" id="ARBA00022884"/>
    </source>
</evidence>
<dbReference type="GO" id="GO:0003723">
    <property type="term" value="F:RNA binding"/>
    <property type="evidence" value="ECO:0007669"/>
    <property type="project" value="UniProtKB-KW"/>
</dbReference>
<dbReference type="InterPro" id="IPR023780">
    <property type="entry name" value="Chromo_domain"/>
</dbReference>
<evidence type="ECO:0000256" key="1">
    <source>
        <dbReference type="ARBA" id="ARBA00022670"/>
    </source>
</evidence>
<dbReference type="PROSITE" id="PS50013">
    <property type="entry name" value="CHROMO_2"/>
    <property type="match status" value="1"/>
</dbReference>
<dbReference type="InterPro" id="IPR041588">
    <property type="entry name" value="Integrase_H2C2"/>
</dbReference>
<dbReference type="GO" id="GO:0005634">
    <property type="term" value="C:nucleus"/>
    <property type="evidence" value="ECO:0007669"/>
    <property type="project" value="UniProtKB-ARBA"/>
</dbReference>
<dbReference type="SMART" id="SM00298">
    <property type="entry name" value="CHROMO"/>
    <property type="match status" value="1"/>
</dbReference>
<evidence type="ECO:0000313" key="15">
    <source>
        <dbReference type="Proteomes" id="UP000310158"/>
    </source>
</evidence>
<evidence type="ECO:0000256" key="7">
    <source>
        <dbReference type="ARBA" id="ARBA00022908"/>
    </source>
</evidence>
<dbReference type="GO" id="GO:0004190">
    <property type="term" value="F:aspartic-type endopeptidase activity"/>
    <property type="evidence" value="ECO:0007669"/>
    <property type="project" value="UniProtKB-KW"/>
</dbReference>
<dbReference type="InterPro" id="IPR036397">
    <property type="entry name" value="RNaseH_sf"/>
</dbReference>
<keyword evidence="1" id="KW-0645">Protease</keyword>
<evidence type="ECO:0000256" key="4">
    <source>
        <dbReference type="ARBA" id="ARBA00022801"/>
    </source>
</evidence>
<keyword evidence="7" id="KW-0229">DNA integration</keyword>
<evidence type="ECO:0008006" key="16">
    <source>
        <dbReference type="Google" id="ProtNLM"/>
    </source>
</evidence>
<dbReference type="GO" id="GO:0015074">
    <property type="term" value="P:DNA integration"/>
    <property type="evidence" value="ECO:0007669"/>
    <property type="project" value="UniProtKB-KW"/>
</dbReference>
<evidence type="ECO:0000259" key="12">
    <source>
        <dbReference type="PROSITE" id="PS50013"/>
    </source>
</evidence>
<keyword evidence="2" id="KW-0479">Metal-binding</keyword>
<keyword evidence="3" id="KW-0064">Aspartyl protease</keyword>
<dbReference type="AlphaFoldDB" id="A0A4S4LY96"/>
<dbReference type="InterPro" id="IPR016197">
    <property type="entry name" value="Chromo-like_dom_sf"/>
</dbReference>
<organism evidence="14 15">
    <name type="scientific">Bondarzewia mesenterica</name>
    <dbReference type="NCBI Taxonomy" id="1095465"/>
    <lineage>
        <taxon>Eukaryota</taxon>
        <taxon>Fungi</taxon>
        <taxon>Dikarya</taxon>
        <taxon>Basidiomycota</taxon>
        <taxon>Agaricomycotina</taxon>
        <taxon>Agaricomycetes</taxon>
        <taxon>Russulales</taxon>
        <taxon>Bondarzewiaceae</taxon>
        <taxon>Bondarzewia</taxon>
    </lineage>
</organism>
<dbReference type="GO" id="GO:0006508">
    <property type="term" value="P:proteolysis"/>
    <property type="evidence" value="ECO:0007669"/>
    <property type="project" value="UniProtKB-KW"/>
</dbReference>
<dbReference type="GO" id="GO:0046872">
    <property type="term" value="F:metal ion binding"/>
    <property type="evidence" value="ECO:0007669"/>
    <property type="project" value="UniProtKB-KW"/>
</dbReference>
<reference evidence="14 15" key="1">
    <citation type="submission" date="2019-02" db="EMBL/GenBank/DDBJ databases">
        <title>Genome sequencing of the rare red list fungi Bondarzewia mesenterica.</title>
        <authorList>
            <person name="Buettner E."/>
            <person name="Kellner H."/>
        </authorList>
    </citation>
    <scope>NUCLEOTIDE SEQUENCE [LARGE SCALE GENOMIC DNA]</scope>
    <source>
        <strain evidence="14 15">DSM 108281</strain>
    </source>
</reference>
<keyword evidence="5" id="KW-0460">Magnesium</keyword>
<sequence>MKVLTSGKDSVKTSLKEQIKGSKDMDDEIALALELIKGHIYVPKDQDLHREIVRQHHDPPATGHPGEWKTVERVQRDFWWSGMMVFIKEYVKGCAICQASKNQPNRAKVPVVPILADVHALPFQVVFTDFITDLPLSKGFDLISVFVDYDVSKGVVFAPCYKNIMAVQTADLYRDQVWRHYGLPSKIISDRGPQYAAKVIRELCKKLGIKQAMSMAYHPQTDGQMERTNQSLEQFLQIFCNFQGDDWADLLPAAEFAHNSTIHSSTKKAPFDLILRYISQSLPKVLEDSTLPAISQRLKCLEDIRKDTIASHQLAAQLEAKNLATTHPSVKLTPQRYGPFIVLDTPSLVNVRLKLPNGWNIHSVFHISLITPYIETAAHGPNFERPNPPDLIDNEEAYEAESLLDSRMFHGNLQYLVQWKGYLPTEDEWMFREDLEEDMRSYPHLLSCLLPCQQATPSPIQNETPEEQQYLNEATLKELRMHGDIEYVPPLSPITYNDDDIWKELGQQAAQDEALEEAAAEAIEIFEAIAEEGHRIAT</sequence>
<dbReference type="GO" id="GO:0006310">
    <property type="term" value="P:DNA recombination"/>
    <property type="evidence" value="ECO:0007669"/>
    <property type="project" value="UniProtKB-KW"/>
</dbReference>
<keyword evidence="4" id="KW-0378">Hydrolase</keyword>
<dbReference type="Pfam" id="PF24626">
    <property type="entry name" value="SH3_Tf2-1"/>
    <property type="match status" value="1"/>
</dbReference>
<evidence type="ECO:0000313" key="14">
    <source>
        <dbReference type="EMBL" id="THH17659.1"/>
    </source>
</evidence>
<keyword evidence="8" id="KW-0695">RNA-directed DNA polymerase</keyword>
<dbReference type="Pfam" id="PF00665">
    <property type="entry name" value="rve"/>
    <property type="match status" value="1"/>
</dbReference>
<dbReference type="PROSITE" id="PS50994">
    <property type="entry name" value="INTEGRASE"/>
    <property type="match status" value="1"/>
</dbReference>
<keyword evidence="9" id="KW-0808">Transferase</keyword>
<evidence type="ECO:0000256" key="8">
    <source>
        <dbReference type="ARBA" id="ARBA00022918"/>
    </source>
</evidence>
<dbReference type="GO" id="GO:0003677">
    <property type="term" value="F:DNA binding"/>
    <property type="evidence" value="ECO:0007669"/>
    <property type="project" value="UniProtKB-KW"/>
</dbReference>
<gene>
    <name evidence="14" type="ORF">EW146_g3194</name>
</gene>
<evidence type="ECO:0000256" key="11">
    <source>
        <dbReference type="ARBA" id="ARBA00023172"/>
    </source>
</evidence>
<dbReference type="CDD" id="cd00024">
    <property type="entry name" value="CD_CSD"/>
    <property type="match status" value="1"/>
</dbReference>
<evidence type="ECO:0000256" key="2">
    <source>
        <dbReference type="ARBA" id="ARBA00022723"/>
    </source>
</evidence>
<dbReference type="GO" id="GO:0006338">
    <property type="term" value="P:chromatin remodeling"/>
    <property type="evidence" value="ECO:0007669"/>
    <property type="project" value="UniProtKB-ARBA"/>
</dbReference>
<evidence type="ECO:0000259" key="13">
    <source>
        <dbReference type="PROSITE" id="PS50994"/>
    </source>
</evidence>
<dbReference type="Proteomes" id="UP000310158">
    <property type="component" value="Unassembled WGS sequence"/>
</dbReference>
<dbReference type="PANTHER" id="PTHR37984:SF15">
    <property type="entry name" value="INTEGRASE CATALYTIC DOMAIN-CONTAINING PROTEIN"/>
    <property type="match status" value="1"/>
</dbReference>
<dbReference type="InterPro" id="IPR000953">
    <property type="entry name" value="Chromo/chromo_shadow_dom"/>
</dbReference>
<dbReference type="Gene3D" id="3.30.420.10">
    <property type="entry name" value="Ribonuclease H-like superfamily/Ribonuclease H"/>
    <property type="match status" value="1"/>
</dbReference>
<dbReference type="Gene3D" id="2.40.50.40">
    <property type="match status" value="1"/>
</dbReference>
<feature type="domain" description="Integrase catalytic" evidence="13">
    <location>
        <begin position="118"/>
        <end position="278"/>
    </location>
</feature>
<dbReference type="SUPFAM" id="SSF53098">
    <property type="entry name" value="Ribonuclease H-like"/>
    <property type="match status" value="1"/>
</dbReference>
<dbReference type="PANTHER" id="PTHR37984">
    <property type="entry name" value="PROTEIN CBG26694"/>
    <property type="match status" value="1"/>
</dbReference>
<name>A0A4S4LY96_9AGAM</name>
<dbReference type="Pfam" id="PF17921">
    <property type="entry name" value="Integrase_H2C2"/>
    <property type="match status" value="1"/>
</dbReference>
<dbReference type="EMBL" id="SGPL01000102">
    <property type="protein sequence ID" value="THH17659.1"/>
    <property type="molecule type" value="Genomic_DNA"/>
</dbReference>
<dbReference type="InterPro" id="IPR056924">
    <property type="entry name" value="SH3_Tf2-1"/>
</dbReference>
<dbReference type="InterPro" id="IPR012337">
    <property type="entry name" value="RNaseH-like_sf"/>
</dbReference>
<keyword evidence="10" id="KW-0238">DNA-binding</keyword>
<evidence type="ECO:0000256" key="9">
    <source>
        <dbReference type="ARBA" id="ARBA00022932"/>
    </source>
</evidence>
<dbReference type="OrthoDB" id="2273864at2759"/>
<dbReference type="GO" id="GO:0003887">
    <property type="term" value="F:DNA-directed DNA polymerase activity"/>
    <property type="evidence" value="ECO:0007669"/>
    <property type="project" value="UniProtKB-KW"/>
</dbReference>
<keyword evidence="6" id="KW-0694">RNA-binding</keyword>
<dbReference type="SUPFAM" id="SSF54160">
    <property type="entry name" value="Chromo domain-like"/>
    <property type="match status" value="1"/>
</dbReference>
<keyword evidence="11" id="KW-0233">DNA recombination</keyword>
<evidence type="ECO:0000256" key="5">
    <source>
        <dbReference type="ARBA" id="ARBA00022842"/>
    </source>
</evidence>
<proteinExistence type="predicted"/>
<dbReference type="InterPro" id="IPR050951">
    <property type="entry name" value="Retrovirus_Pol_polyprotein"/>
</dbReference>
<dbReference type="InterPro" id="IPR001584">
    <property type="entry name" value="Integrase_cat-core"/>
</dbReference>
<feature type="domain" description="Chromo" evidence="12">
    <location>
        <begin position="398"/>
        <end position="461"/>
    </location>
</feature>
<dbReference type="Gene3D" id="1.10.340.70">
    <property type="match status" value="1"/>
</dbReference>
<evidence type="ECO:0000256" key="10">
    <source>
        <dbReference type="ARBA" id="ARBA00023125"/>
    </source>
</evidence>
<accession>A0A4S4LY96</accession>